<sequence length="83" mass="8945">MRTYSAIRATSAIPHHGMPLLLPKFIAPAVKPLLFVVLDVLPDFAGPEDPPVKPPPPVKDVNEPSISETLPICRQGITGQSPR</sequence>
<proteinExistence type="predicted"/>
<dbReference type="EMBL" id="KP795559">
    <property type="protein sequence ID" value="AKN38015.1"/>
    <property type="molecule type" value="Genomic_DNA"/>
</dbReference>
<dbReference type="AlphaFoldDB" id="A0A0H3ZKW8"/>
<evidence type="ECO:0000313" key="3">
    <source>
        <dbReference type="EMBL" id="AKN38015.1"/>
    </source>
</evidence>
<accession>A0A0H3ZKW8</accession>
<evidence type="ECO:0000256" key="1">
    <source>
        <dbReference type="SAM" id="MobiDB-lite"/>
    </source>
</evidence>
<reference evidence="2" key="1">
    <citation type="journal article" date="2015" name="MBio">
        <title>Eco-Evolutionary Dynamics of Episomes among Ecologically Cohesive Bacterial Populations.</title>
        <authorList>
            <person name="Xue H."/>
            <person name="Cordero O.X."/>
            <person name="Camas F.M."/>
            <person name="Trimble W."/>
            <person name="Meyer F."/>
            <person name="Guglielmini J."/>
            <person name="Rocha E.P."/>
            <person name="Polz M.F."/>
        </authorList>
    </citation>
    <scope>NUCLEOTIDE SEQUENCE</scope>
    <source>
        <strain evidence="2">1F_169</strain>
        <strain evidence="3">1F_9</strain>
    </source>
</reference>
<evidence type="ECO:0000313" key="2">
    <source>
        <dbReference type="EMBL" id="AKN36640.1"/>
    </source>
</evidence>
<dbReference type="EMBL" id="KP795503">
    <property type="protein sequence ID" value="AKN36640.1"/>
    <property type="molecule type" value="Genomic_DNA"/>
</dbReference>
<feature type="compositionally biased region" description="Pro residues" evidence="1">
    <location>
        <begin position="48"/>
        <end position="58"/>
    </location>
</feature>
<protein>
    <submittedName>
        <fullName evidence="2">Uncharacterized protein</fullName>
    </submittedName>
</protein>
<name>A0A0H3ZKW8_9VIBR</name>
<feature type="region of interest" description="Disordered" evidence="1">
    <location>
        <begin position="46"/>
        <end position="65"/>
    </location>
</feature>
<organism evidence="2">
    <name type="scientific">Vibrio tasmaniensis</name>
    <dbReference type="NCBI Taxonomy" id="212663"/>
    <lineage>
        <taxon>Bacteria</taxon>
        <taxon>Pseudomonadati</taxon>
        <taxon>Pseudomonadota</taxon>
        <taxon>Gammaproteobacteria</taxon>
        <taxon>Vibrionales</taxon>
        <taxon>Vibrionaceae</taxon>
        <taxon>Vibrio</taxon>
    </lineage>
</organism>